<dbReference type="PROSITE" id="PS50931">
    <property type="entry name" value="HTH_LYSR"/>
    <property type="match status" value="1"/>
</dbReference>
<accession>A0A7K0FMK3</accession>
<dbReference type="PANTHER" id="PTHR30126">
    <property type="entry name" value="HTH-TYPE TRANSCRIPTIONAL REGULATOR"/>
    <property type="match status" value="1"/>
</dbReference>
<keyword evidence="3" id="KW-0238">DNA-binding</keyword>
<protein>
    <submittedName>
        <fullName evidence="6">LysR family transcriptional regulator</fullName>
    </submittedName>
</protein>
<dbReference type="Proteomes" id="UP000462931">
    <property type="component" value="Unassembled WGS sequence"/>
</dbReference>
<feature type="domain" description="HTH lysR-type" evidence="5">
    <location>
        <begin position="1"/>
        <end position="60"/>
    </location>
</feature>
<dbReference type="SUPFAM" id="SSF53850">
    <property type="entry name" value="Periplasmic binding protein-like II"/>
    <property type="match status" value="1"/>
</dbReference>
<dbReference type="PANTHER" id="PTHR30126:SF5">
    <property type="entry name" value="HTH-TYPE TRANSCRIPTIONAL ACTIVATOR CMPR"/>
    <property type="match status" value="1"/>
</dbReference>
<dbReference type="InterPro" id="IPR036388">
    <property type="entry name" value="WH-like_DNA-bd_sf"/>
</dbReference>
<dbReference type="AlphaFoldDB" id="A0A7K0FMK3"/>
<dbReference type="InterPro" id="IPR005119">
    <property type="entry name" value="LysR_subst-bd"/>
</dbReference>
<proteinExistence type="inferred from homology"/>
<evidence type="ECO:0000256" key="2">
    <source>
        <dbReference type="ARBA" id="ARBA00023015"/>
    </source>
</evidence>
<dbReference type="Gene3D" id="3.40.190.290">
    <property type="match status" value="1"/>
</dbReference>
<dbReference type="Pfam" id="PF03466">
    <property type="entry name" value="LysR_substrate"/>
    <property type="match status" value="1"/>
</dbReference>
<comment type="similarity">
    <text evidence="1">Belongs to the LysR transcriptional regulatory family.</text>
</comment>
<evidence type="ECO:0000256" key="3">
    <source>
        <dbReference type="ARBA" id="ARBA00023125"/>
    </source>
</evidence>
<evidence type="ECO:0000259" key="5">
    <source>
        <dbReference type="PROSITE" id="PS50931"/>
    </source>
</evidence>
<sequence>MNYTLHQLQVFLKIVETKSITKAAHELFLTQPAVSIQFKNFQDQFDIALTEVVGKQVYITDFGFEIAHMAQKILDEVNAINYKTQAYKGILSGRLKLAVVSTGKYIMPYFLTDFLKEHPGIDLTMDVTNKSKVLESLENNEVDFALVSVLPQRIAVHEEVLLEDNLYLLGNKEHQFNSGPYKKSIFNEIQLIYREVGSGTRFIMESFFEKSKVNIRKKLELTSNEAVKQAVIAGLGFSVMPLIGVHNEVMLKDLNIIPVAGLPIKTKWRMIWLKTKNLSPVAETFLEYTREHKKEIQDKSFSWVKELNLK</sequence>
<keyword evidence="2" id="KW-0805">Transcription regulation</keyword>
<dbReference type="GO" id="GO:0000976">
    <property type="term" value="F:transcription cis-regulatory region binding"/>
    <property type="evidence" value="ECO:0007669"/>
    <property type="project" value="TreeGrafter"/>
</dbReference>
<evidence type="ECO:0000256" key="4">
    <source>
        <dbReference type="ARBA" id="ARBA00023163"/>
    </source>
</evidence>
<dbReference type="GO" id="GO:0003700">
    <property type="term" value="F:DNA-binding transcription factor activity"/>
    <property type="evidence" value="ECO:0007669"/>
    <property type="project" value="InterPro"/>
</dbReference>
<reference evidence="6 7" key="1">
    <citation type="submission" date="2019-11" db="EMBL/GenBank/DDBJ databases">
        <authorList>
            <person name="Cheng Q."/>
            <person name="Yang Z."/>
        </authorList>
    </citation>
    <scope>NUCLEOTIDE SEQUENCE [LARGE SCALE GENOMIC DNA]</scope>
    <source>
        <strain evidence="6 7">HX-22-1</strain>
    </source>
</reference>
<evidence type="ECO:0000256" key="1">
    <source>
        <dbReference type="ARBA" id="ARBA00009437"/>
    </source>
</evidence>
<evidence type="ECO:0000313" key="6">
    <source>
        <dbReference type="EMBL" id="MRX46247.1"/>
    </source>
</evidence>
<evidence type="ECO:0000313" key="7">
    <source>
        <dbReference type="Proteomes" id="UP000462931"/>
    </source>
</evidence>
<dbReference type="SUPFAM" id="SSF46785">
    <property type="entry name" value="Winged helix' DNA-binding domain"/>
    <property type="match status" value="1"/>
</dbReference>
<organism evidence="6 7">
    <name type="scientific">Pedobacter puniceum</name>
    <dbReference type="NCBI Taxonomy" id="2666136"/>
    <lineage>
        <taxon>Bacteria</taxon>
        <taxon>Pseudomonadati</taxon>
        <taxon>Bacteroidota</taxon>
        <taxon>Sphingobacteriia</taxon>
        <taxon>Sphingobacteriales</taxon>
        <taxon>Sphingobacteriaceae</taxon>
        <taxon>Pedobacter</taxon>
    </lineage>
</organism>
<dbReference type="InterPro" id="IPR000847">
    <property type="entry name" value="LysR_HTH_N"/>
</dbReference>
<dbReference type="EMBL" id="WKJI01000001">
    <property type="protein sequence ID" value="MRX46247.1"/>
    <property type="molecule type" value="Genomic_DNA"/>
</dbReference>
<dbReference type="Pfam" id="PF00126">
    <property type="entry name" value="HTH_1"/>
    <property type="match status" value="1"/>
</dbReference>
<dbReference type="InterPro" id="IPR036390">
    <property type="entry name" value="WH_DNA-bd_sf"/>
</dbReference>
<gene>
    <name evidence="6" type="ORF">GJJ64_03505</name>
</gene>
<keyword evidence="7" id="KW-1185">Reference proteome</keyword>
<keyword evidence="4" id="KW-0804">Transcription</keyword>
<comment type="caution">
    <text evidence="6">The sequence shown here is derived from an EMBL/GenBank/DDBJ whole genome shotgun (WGS) entry which is preliminary data.</text>
</comment>
<dbReference type="RefSeq" id="WP_154286363.1">
    <property type="nucleotide sequence ID" value="NZ_WKJI01000001.1"/>
</dbReference>
<name>A0A7K0FMK3_9SPHI</name>
<dbReference type="Gene3D" id="1.10.10.10">
    <property type="entry name" value="Winged helix-like DNA-binding domain superfamily/Winged helix DNA-binding domain"/>
    <property type="match status" value="1"/>
</dbReference>